<dbReference type="InterPro" id="IPR017856">
    <property type="entry name" value="Integrase-like_N"/>
</dbReference>
<dbReference type="InterPro" id="IPR048300">
    <property type="entry name" value="TACO1_YebC-like_2nd/3rd_dom"/>
</dbReference>
<evidence type="ECO:0000256" key="1">
    <source>
        <dbReference type="ARBA" id="ARBA00008724"/>
    </source>
</evidence>
<evidence type="ECO:0000313" key="11">
    <source>
        <dbReference type="Proteomes" id="UP000050973"/>
    </source>
</evidence>
<evidence type="ECO:0000256" key="6">
    <source>
        <dbReference type="HAMAP-Rule" id="MF_00693"/>
    </source>
</evidence>
<evidence type="ECO:0000256" key="7">
    <source>
        <dbReference type="SAM" id="MobiDB-lite"/>
    </source>
</evidence>
<evidence type="ECO:0000256" key="5">
    <source>
        <dbReference type="ARBA" id="ARBA00023163"/>
    </source>
</evidence>
<dbReference type="InterPro" id="IPR029072">
    <property type="entry name" value="YebC-like"/>
</dbReference>
<gene>
    <name evidence="10" type="ORF">FC49_GL001200</name>
</gene>
<dbReference type="GO" id="GO:0003677">
    <property type="term" value="F:DNA binding"/>
    <property type="evidence" value="ECO:0007669"/>
    <property type="project" value="UniProtKB-UniRule"/>
</dbReference>
<keyword evidence="2 6" id="KW-0963">Cytoplasm</keyword>
<comment type="caution">
    <text evidence="10">The sequence shown here is derived from an EMBL/GenBank/DDBJ whole genome shotgun (WGS) entry which is preliminary data.</text>
</comment>
<evidence type="ECO:0000256" key="3">
    <source>
        <dbReference type="ARBA" id="ARBA00023015"/>
    </source>
</evidence>
<dbReference type="Pfam" id="PF20772">
    <property type="entry name" value="TACO1_YebC_N"/>
    <property type="match status" value="1"/>
</dbReference>
<evidence type="ECO:0000259" key="8">
    <source>
        <dbReference type="Pfam" id="PF01709"/>
    </source>
</evidence>
<keyword evidence="4 6" id="KW-0238">DNA-binding</keyword>
<reference evidence="10 11" key="1">
    <citation type="journal article" date="2015" name="Genome Announc.">
        <title>Expanding the biotechnology potential of lactobacilli through comparative genomics of 213 strains and associated genera.</title>
        <authorList>
            <person name="Sun Z."/>
            <person name="Harris H.M."/>
            <person name="McCann A."/>
            <person name="Guo C."/>
            <person name="Argimon S."/>
            <person name="Zhang W."/>
            <person name="Yang X."/>
            <person name="Jeffery I.B."/>
            <person name="Cooney J.C."/>
            <person name="Kagawa T.F."/>
            <person name="Liu W."/>
            <person name="Song Y."/>
            <person name="Salvetti E."/>
            <person name="Wrobel A."/>
            <person name="Rasinkangas P."/>
            <person name="Parkhill J."/>
            <person name="Rea M.C."/>
            <person name="O'Sullivan O."/>
            <person name="Ritari J."/>
            <person name="Douillard F.P."/>
            <person name="Paul Ross R."/>
            <person name="Yang R."/>
            <person name="Briner A.E."/>
            <person name="Felis G.E."/>
            <person name="de Vos W.M."/>
            <person name="Barrangou R."/>
            <person name="Klaenhammer T.R."/>
            <person name="Caufield P.W."/>
            <person name="Cui Y."/>
            <person name="Zhang H."/>
            <person name="O'Toole P.W."/>
        </authorList>
    </citation>
    <scope>NUCLEOTIDE SEQUENCE [LARGE SCALE GENOMIC DNA]</scope>
    <source>
        <strain evidence="10 11">DSM 4864</strain>
    </source>
</reference>
<comment type="subcellular location">
    <subcellularLocation>
        <location evidence="6">Cytoplasm</location>
    </subcellularLocation>
</comment>
<dbReference type="PATRIC" id="fig|1423779.3.peg.1232"/>
<dbReference type="SUPFAM" id="SSF75625">
    <property type="entry name" value="YebC-like"/>
    <property type="match status" value="1"/>
</dbReference>
<dbReference type="AlphaFoldDB" id="A0A0R1WG58"/>
<accession>A0A0R1WG58</accession>
<dbReference type="Gene3D" id="1.10.10.200">
    <property type="match status" value="1"/>
</dbReference>
<dbReference type="NCBIfam" id="NF001030">
    <property type="entry name" value="PRK00110.1"/>
    <property type="match status" value="1"/>
</dbReference>
<dbReference type="FunFam" id="1.10.10.200:FF:000002">
    <property type="entry name" value="Probable transcriptional regulatory protein CLM62_37755"/>
    <property type="match status" value="1"/>
</dbReference>
<evidence type="ECO:0000259" key="9">
    <source>
        <dbReference type="Pfam" id="PF20772"/>
    </source>
</evidence>
<dbReference type="NCBIfam" id="NF009044">
    <property type="entry name" value="PRK12378.1"/>
    <property type="match status" value="1"/>
</dbReference>
<dbReference type="PANTHER" id="PTHR12532">
    <property type="entry name" value="TRANSLATIONAL ACTIVATOR OF CYTOCHROME C OXIDASE 1"/>
    <property type="match status" value="1"/>
</dbReference>
<feature type="domain" description="TACO1/YebC-like N-terminal" evidence="9">
    <location>
        <begin position="5"/>
        <end position="75"/>
    </location>
</feature>
<evidence type="ECO:0000313" key="10">
    <source>
        <dbReference type="EMBL" id="KRM16501.1"/>
    </source>
</evidence>
<dbReference type="GO" id="GO:0006355">
    <property type="term" value="P:regulation of DNA-templated transcription"/>
    <property type="evidence" value="ECO:0007669"/>
    <property type="project" value="UniProtKB-UniRule"/>
</dbReference>
<dbReference type="InterPro" id="IPR049083">
    <property type="entry name" value="TACO1_YebC_N"/>
</dbReference>
<protein>
    <recommendedName>
        <fullName evidence="6">Probable transcriptional regulatory protein FC49_GL001200</fullName>
    </recommendedName>
</protein>
<dbReference type="InterPro" id="IPR002876">
    <property type="entry name" value="Transcrip_reg_TACO1-like"/>
</dbReference>
<dbReference type="FunFam" id="3.30.70.980:FF:000002">
    <property type="entry name" value="Probable transcriptional regulatory protein YebC"/>
    <property type="match status" value="1"/>
</dbReference>
<evidence type="ECO:0000256" key="4">
    <source>
        <dbReference type="ARBA" id="ARBA00023125"/>
    </source>
</evidence>
<keyword evidence="5 6" id="KW-0804">Transcription</keyword>
<feature type="region of interest" description="Disordered" evidence="7">
    <location>
        <begin position="1"/>
        <end position="21"/>
    </location>
</feature>
<name>A0A0R1WG58_9LACO</name>
<dbReference type="Gene3D" id="3.30.70.980">
    <property type="match status" value="2"/>
</dbReference>
<comment type="similarity">
    <text evidence="1 6">Belongs to the TACO1 family.</text>
</comment>
<keyword evidence="3 6" id="KW-0805">Transcription regulation</keyword>
<dbReference type="HAMAP" id="MF_00693">
    <property type="entry name" value="Transcrip_reg_TACO1"/>
    <property type="match status" value="1"/>
</dbReference>
<dbReference type="GO" id="GO:0005829">
    <property type="term" value="C:cytosol"/>
    <property type="evidence" value="ECO:0007669"/>
    <property type="project" value="TreeGrafter"/>
</dbReference>
<dbReference type="InterPro" id="IPR026564">
    <property type="entry name" value="Transcrip_reg_TACO1-like_dom3"/>
</dbReference>
<dbReference type="PANTHER" id="PTHR12532:SF6">
    <property type="entry name" value="TRANSCRIPTIONAL REGULATORY PROTEIN YEBC-RELATED"/>
    <property type="match status" value="1"/>
</dbReference>
<proteinExistence type="inferred from homology"/>
<organism evidence="10 11">
    <name type="scientific">Limosilactobacillus oris DSM 4864</name>
    <dbReference type="NCBI Taxonomy" id="1423779"/>
    <lineage>
        <taxon>Bacteria</taxon>
        <taxon>Bacillati</taxon>
        <taxon>Bacillota</taxon>
        <taxon>Bacilli</taxon>
        <taxon>Lactobacillales</taxon>
        <taxon>Lactobacillaceae</taxon>
        <taxon>Limosilactobacillus</taxon>
    </lineage>
</organism>
<dbReference type="EMBL" id="AZGE01000003">
    <property type="protein sequence ID" value="KRM16501.1"/>
    <property type="molecule type" value="Genomic_DNA"/>
</dbReference>
<dbReference type="Proteomes" id="UP000050973">
    <property type="component" value="Unassembled WGS sequence"/>
</dbReference>
<feature type="domain" description="TACO1/YebC-like second and third" evidence="8">
    <location>
        <begin position="81"/>
        <end position="236"/>
    </location>
</feature>
<dbReference type="NCBIfam" id="TIGR01033">
    <property type="entry name" value="YebC/PmpR family DNA-binding transcriptional regulator"/>
    <property type="match status" value="1"/>
</dbReference>
<sequence>MSGHSKWHNIQGRKNAQDAKRGKIFQKISRDLYQAAKAGDPDPANNAQLRLVIDKAHAANMPKKNIDRAIAKASGIGGAKFEEVTYEGYAPGGVAVMVSALTDNKNRTASAVRSAFSHSGGSLGASGSVAYMFNRQGLIEILRDDLDTSEDDMLMDALDAGADDMKATEEKFQIFTDPSSMTAVRDALQEKGYDLDTAEVTMIPENRTAVPEDKVKQYRHLIDELTANDDVADIYETGILPDDDDDDEE</sequence>
<dbReference type="RefSeq" id="WP_003711612.1">
    <property type="nucleotide sequence ID" value="NZ_AZGE01000003.1"/>
</dbReference>
<evidence type="ECO:0000256" key="2">
    <source>
        <dbReference type="ARBA" id="ARBA00022490"/>
    </source>
</evidence>
<dbReference type="Pfam" id="PF01709">
    <property type="entry name" value="Transcrip_reg"/>
    <property type="match status" value="1"/>
</dbReference>